<feature type="compositionally biased region" description="Polar residues" evidence="1">
    <location>
        <begin position="18"/>
        <end position="44"/>
    </location>
</feature>
<feature type="region of interest" description="Disordered" evidence="1">
    <location>
        <begin position="76"/>
        <end position="182"/>
    </location>
</feature>
<dbReference type="WBParaSite" id="maker-unitig_38525-snap-gene-0.1-mRNA-1">
    <property type="protein sequence ID" value="maker-unitig_38525-snap-gene-0.1-mRNA-1"/>
    <property type="gene ID" value="maker-unitig_38525-snap-gene-0.1"/>
</dbReference>
<organism evidence="2 3">
    <name type="scientific">Macrostomum lignano</name>
    <dbReference type="NCBI Taxonomy" id="282301"/>
    <lineage>
        <taxon>Eukaryota</taxon>
        <taxon>Metazoa</taxon>
        <taxon>Spiralia</taxon>
        <taxon>Lophotrochozoa</taxon>
        <taxon>Platyhelminthes</taxon>
        <taxon>Rhabditophora</taxon>
        <taxon>Macrostomorpha</taxon>
        <taxon>Macrostomida</taxon>
        <taxon>Macrostomidae</taxon>
        <taxon>Macrostomum</taxon>
    </lineage>
</organism>
<dbReference type="AlphaFoldDB" id="A0A1I8FKT2"/>
<reference evidence="3" key="1">
    <citation type="submission" date="2016-11" db="UniProtKB">
        <authorList>
            <consortium name="WormBaseParasite"/>
        </authorList>
    </citation>
    <scope>IDENTIFICATION</scope>
</reference>
<proteinExistence type="predicted"/>
<dbReference type="Proteomes" id="UP000095280">
    <property type="component" value="Unplaced"/>
</dbReference>
<feature type="compositionally biased region" description="Low complexity" evidence="1">
    <location>
        <begin position="84"/>
        <end position="105"/>
    </location>
</feature>
<evidence type="ECO:0000313" key="3">
    <source>
        <dbReference type="WBParaSite" id="maker-unitig_38525-snap-gene-0.1-mRNA-1"/>
    </source>
</evidence>
<sequence length="182" mass="18638">PRHGRRAFIGEAAAAPSSGRSVTQRGSQHSVTRSRNRQQPQRTGGTPPVVWRALGFALPTRKSCASDAELMEAAFAARRASPQQPGSLGRSPSLSRQQQRQQRQSPTEPVGSASCQARQLPARSSSSSSKLSRTAVKPPTWPNSALYGGGGGAAAAAAGGGGGGGGGGRRAGDEVALTSRQQ</sequence>
<feature type="compositionally biased region" description="Gly residues" evidence="1">
    <location>
        <begin position="147"/>
        <end position="169"/>
    </location>
</feature>
<name>A0A1I8FKT2_9PLAT</name>
<feature type="region of interest" description="Disordered" evidence="1">
    <location>
        <begin position="1"/>
        <end position="49"/>
    </location>
</feature>
<evidence type="ECO:0000313" key="2">
    <source>
        <dbReference type="Proteomes" id="UP000095280"/>
    </source>
</evidence>
<protein>
    <submittedName>
        <fullName evidence="3">Kinesin motor domain-containing protein</fullName>
    </submittedName>
</protein>
<keyword evidence="2" id="KW-1185">Reference proteome</keyword>
<evidence type="ECO:0000256" key="1">
    <source>
        <dbReference type="SAM" id="MobiDB-lite"/>
    </source>
</evidence>
<accession>A0A1I8FKT2</accession>